<dbReference type="AlphaFoldDB" id="A0A3M7SI55"/>
<comment type="caution">
    <text evidence="1">The sequence shown here is derived from an EMBL/GenBank/DDBJ whole genome shotgun (WGS) entry which is preliminary data.</text>
</comment>
<protein>
    <submittedName>
        <fullName evidence="1">Uncharacterized protein</fullName>
    </submittedName>
</protein>
<reference evidence="1 2" key="1">
    <citation type="journal article" date="2018" name="Sci. Rep.">
        <title>Genomic signatures of local adaptation to the degree of environmental predictability in rotifers.</title>
        <authorList>
            <person name="Franch-Gras L."/>
            <person name="Hahn C."/>
            <person name="Garcia-Roger E.M."/>
            <person name="Carmona M.J."/>
            <person name="Serra M."/>
            <person name="Gomez A."/>
        </authorList>
    </citation>
    <scope>NUCLEOTIDE SEQUENCE [LARGE SCALE GENOMIC DNA]</scope>
    <source>
        <strain evidence="1">HYR1</strain>
    </source>
</reference>
<organism evidence="1 2">
    <name type="scientific">Brachionus plicatilis</name>
    <name type="common">Marine rotifer</name>
    <name type="synonym">Brachionus muelleri</name>
    <dbReference type="NCBI Taxonomy" id="10195"/>
    <lineage>
        <taxon>Eukaryota</taxon>
        <taxon>Metazoa</taxon>
        <taxon>Spiralia</taxon>
        <taxon>Gnathifera</taxon>
        <taxon>Rotifera</taxon>
        <taxon>Eurotatoria</taxon>
        <taxon>Monogononta</taxon>
        <taxon>Pseudotrocha</taxon>
        <taxon>Ploima</taxon>
        <taxon>Brachionidae</taxon>
        <taxon>Brachionus</taxon>
    </lineage>
</organism>
<dbReference type="EMBL" id="REGN01001331">
    <property type="protein sequence ID" value="RNA35385.1"/>
    <property type="molecule type" value="Genomic_DNA"/>
</dbReference>
<proteinExistence type="predicted"/>
<sequence>MRIAMSLRNFRIIDKDYKLLIFGFHLENNSSDESSLCSSNEQLYCIFSYFNAYTNILNKLIKLSFMKIFSLESLIIPLLELTLEFSRNLNEKIISYLKKNHARCYIVKKDLPCTLGSVYFFNDRKQK</sequence>
<accession>A0A3M7SI55</accession>
<gene>
    <name evidence="1" type="ORF">BpHYR1_051856</name>
</gene>
<evidence type="ECO:0000313" key="2">
    <source>
        <dbReference type="Proteomes" id="UP000276133"/>
    </source>
</evidence>
<keyword evidence="2" id="KW-1185">Reference proteome</keyword>
<dbReference type="Proteomes" id="UP000276133">
    <property type="component" value="Unassembled WGS sequence"/>
</dbReference>
<name>A0A3M7SI55_BRAPC</name>
<evidence type="ECO:0000313" key="1">
    <source>
        <dbReference type="EMBL" id="RNA35385.1"/>
    </source>
</evidence>